<dbReference type="AlphaFoldDB" id="A0A5P8E6R9"/>
<keyword evidence="2 6" id="KW-0808">Transferase</keyword>
<gene>
    <name evidence="6" type="ORF">C7Y71_005935</name>
</gene>
<dbReference type="SMART" id="SM00981">
    <property type="entry name" value="THUMP"/>
    <property type="match status" value="1"/>
</dbReference>
<dbReference type="PROSITE" id="PS01261">
    <property type="entry name" value="UPF0020"/>
    <property type="match status" value="1"/>
</dbReference>
<keyword evidence="7" id="KW-1185">Reference proteome</keyword>
<dbReference type="OrthoDB" id="9809404at2"/>
<dbReference type="InterPro" id="IPR004114">
    <property type="entry name" value="THUMP_dom"/>
</dbReference>
<dbReference type="PANTHER" id="PTHR47313:SF1">
    <property type="entry name" value="RIBOSOMAL RNA LARGE SUBUNIT METHYLTRANSFERASE K_L"/>
    <property type="match status" value="1"/>
</dbReference>
<accession>A0A5P8E6R9</accession>
<dbReference type="Pfam" id="PF01170">
    <property type="entry name" value="UPF0020"/>
    <property type="match status" value="1"/>
</dbReference>
<dbReference type="RefSeq" id="WP_111899195.1">
    <property type="nucleotide sequence ID" value="NZ_CP033459.1"/>
</dbReference>
<evidence type="ECO:0000313" key="6">
    <source>
        <dbReference type="EMBL" id="QFQ12590.1"/>
    </source>
</evidence>
<feature type="region of interest" description="Disordered" evidence="4">
    <location>
        <begin position="447"/>
        <end position="501"/>
    </location>
</feature>
<evidence type="ECO:0000256" key="4">
    <source>
        <dbReference type="SAM" id="MobiDB-lite"/>
    </source>
</evidence>
<dbReference type="GO" id="GO:0008990">
    <property type="term" value="F:rRNA (guanine-N2-)-methyltransferase activity"/>
    <property type="evidence" value="ECO:0007669"/>
    <property type="project" value="TreeGrafter"/>
</dbReference>
<dbReference type="GO" id="GO:0003723">
    <property type="term" value="F:RNA binding"/>
    <property type="evidence" value="ECO:0007669"/>
    <property type="project" value="UniProtKB-UniRule"/>
</dbReference>
<dbReference type="EMBL" id="CP033459">
    <property type="protein sequence ID" value="QFQ12590.1"/>
    <property type="molecule type" value="Genomic_DNA"/>
</dbReference>
<dbReference type="PANTHER" id="PTHR47313">
    <property type="entry name" value="RIBOSOMAL RNA LARGE SUBUNIT METHYLTRANSFERASE K/L"/>
    <property type="match status" value="1"/>
</dbReference>
<dbReference type="Pfam" id="PF02926">
    <property type="entry name" value="THUMP"/>
    <property type="match status" value="1"/>
</dbReference>
<feature type="domain" description="THUMP" evidence="5">
    <location>
        <begin position="45"/>
        <end position="156"/>
    </location>
</feature>
<dbReference type="InterPro" id="IPR054170">
    <property type="entry name" value="RlmL_1st"/>
</dbReference>
<dbReference type="PROSITE" id="PS00092">
    <property type="entry name" value="N6_MTASE"/>
    <property type="match status" value="1"/>
</dbReference>
<evidence type="ECO:0000259" key="5">
    <source>
        <dbReference type="PROSITE" id="PS51165"/>
    </source>
</evidence>
<dbReference type="Gene3D" id="3.40.50.150">
    <property type="entry name" value="Vaccinia Virus protein VP39"/>
    <property type="match status" value="1"/>
</dbReference>
<dbReference type="PROSITE" id="PS51165">
    <property type="entry name" value="THUMP"/>
    <property type="match status" value="1"/>
</dbReference>
<proteinExistence type="predicted"/>
<evidence type="ECO:0000256" key="2">
    <source>
        <dbReference type="ARBA" id="ARBA00022679"/>
    </source>
</evidence>
<dbReference type="Proteomes" id="UP000249375">
    <property type="component" value="Chromosome"/>
</dbReference>
<sequence length="501" mass="57668">MEKFEIIAKTFQGIEDVLAGELEELGAENISKGHRMVTFTGDKEMLYRANFCLRTAVRVLKPILHFNAKTADDVYDAVRKVEWSDIMDLTTSFSVDSVVNSNEFRHSKFVAYKVKDAIVDYFREKTGKRPNISISNPELRLNIHITDNDCSLSLDASGESLHQRGYRVATVEAPINEVLAAALIKLSGWQYDCDLIDPFCGSGTILIEAALMARNIYPGIFRKKFAFENWKDFDPELLQNIYNDDSNEREFQHKLYGYDINNPNLEVAAKNCKSAGVADIIELQQRDFRKFVKPEEKAVIITNPPYGERLVSQDTLGLYKIIGERLKHEFGGGEAWIISSREECFDQIGLKPSIKIPLFNGKLDCEFRKYQMFEGKFNDFRAKGGDVKTAEEREKMAEKKRFRQNRESFKQRFEDEGRDYVDQDFVDANPDFLKLRNRHNDFERFRRGRARHEEKQKDERAGGFSGEKRERRNKPFGKGGAGHKGGGRKFTGGRRKDYDGD</sequence>
<dbReference type="GO" id="GO:0070043">
    <property type="term" value="F:rRNA (guanine-N7-)-methyltransferase activity"/>
    <property type="evidence" value="ECO:0007669"/>
    <property type="project" value="TreeGrafter"/>
</dbReference>
<dbReference type="CDD" id="cd11715">
    <property type="entry name" value="THUMP_AdoMetMT"/>
    <property type="match status" value="1"/>
</dbReference>
<dbReference type="KEGG" id="alq:C7Y71_005935"/>
<evidence type="ECO:0000256" key="3">
    <source>
        <dbReference type="PROSITE-ProRule" id="PRU00529"/>
    </source>
</evidence>
<organism evidence="6 7">
    <name type="scientific">Pseudoprevotella muciniphila</name>
    <dbReference type="NCBI Taxonomy" id="2133944"/>
    <lineage>
        <taxon>Bacteria</taxon>
        <taxon>Pseudomonadati</taxon>
        <taxon>Bacteroidota</taxon>
        <taxon>Bacteroidia</taxon>
        <taxon>Bacteroidales</taxon>
        <taxon>Prevotellaceae</taxon>
        <taxon>Pseudoprevotella</taxon>
    </lineage>
</organism>
<protein>
    <submittedName>
        <fullName evidence="6">RNA methyltransferase</fullName>
    </submittedName>
</protein>
<dbReference type="Pfam" id="PF22020">
    <property type="entry name" value="RlmL_1st"/>
    <property type="match status" value="1"/>
</dbReference>
<dbReference type="InterPro" id="IPR053943">
    <property type="entry name" value="RlmKL-like_Mtase_CS"/>
</dbReference>
<dbReference type="Gene3D" id="3.30.2130.30">
    <property type="match status" value="1"/>
</dbReference>
<keyword evidence="3" id="KW-0694">RNA-binding</keyword>
<evidence type="ECO:0000313" key="7">
    <source>
        <dbReference type="Proteomes" id="UP000249375"/>
    </source>
</evidence>
<keyword evidence="1 6" id="KW-0489">Methyltransferase</keyword>
<dbReference type="SUPFAM" id="SSF53335">
    <property type="entry name" value="S-adenosyl-L-methionine-dependent methyltransferases"/>
    <property type="match status" value="1"/>
</dbReference>
<dbReference type="InterPro" id="IPR000241">
    <property type="entry name" value="RlmKL-like_Mtase"/>
</dbReference>
<dbReference type="InterPro" id="IPR002052">
    <property type="entry name" value="DNA_methylase_N6_adenine_CS"/>
</dbReference>
<name>A0A5P8E6R9_9BACT</name>
<feature type="compositionally biased region" description="Basic and acidic residues" evidence="4">
    <location>
        <begin position="447"/>
        <end position="470"/>
    </location>
</feature>
<reference evidence="6 7" key="1">
    <citation type="submission" date="2018-11" db="EMBL/GenBank/DDBJ databases">
        <authorList>
            <person name="Na S.W."/>
            <person name="Baik M."/>
        </authorList>
    </citation>
    <scope>NUCLEOTIDE SEQUENCE [LARGE SCALE GENOMIC DNA]</scope>
    <source>
        <strain evidence="6 7">E39</strain>
    </source>
</reference>
<dbReference type="InterPro" id="IPR029063">
    <property type="entry name" value="SAM-dependent_MTases_sf"/>
</dbReference>
<evidence type="ECO:0000256" key="1">
    <source>
        <dbReference type="ARBA" id="ARBA00022603"/>
    </source>
</evidence>